<comment type="subcellular location">
    <subcellularLocation>
        <location evidence="1">Cell membrane</location>
    </subcellularLocation>
</comment>
<dbReference type="InterPro" id="IPR050396">
    <property type="entry name" value="Glycosyltr_51/Transpeptidase"/>
</dbReference>
<evidence type="ECO:0000256" key="4">
    <source>
        <dbReference type="ARBA" id="ARBA00022679"/>
    </source>
</evidence>
<dbReference type="SUPFAM" id="SSF53955">
    <property type="entry name" value="Lysozyme-like"/>
    <property type="match status" value="1"/>
</dbReference>
<gene>
    <name evidence="12" type="ORF">AMJ74_00590</name>
</gene>
<dbReference type="Proteomes" id="UP000050975">
    <property type="component" value="Unassembled WGS sequence"/>
</dbReference>
<dbReference type="PANTHER" id="PTHR32282">
    <property type="entry name" value="BINDING PROTEIN TRANSPEPTIDASE, PUTATIVE-RELATED"/>
    <property type="match status" value="1"/>
</dbReference>
<dbReference type="InterPro" id="IPR036950">
    <property type="entry name" value="PBP_transglycosylase"/>
</dbReference>
<evidence type="ECO:0000256" key="3">
    <source>
        <dbReference type="ARBA" id="ARBA00022676"/>
    </source>
</evidence>
<keyword evidence="2" id="KW-1003">Cell membrane</keyword>
<keyword evidence="8" id="KW-0961">Cell wall biogenesis/degradation</keyword>
<evidence type="ECO:0000256" key="1">
    <source>
        <dbReference type="ARBA" id="ARBA00004236"/>
    </source>
</evidence>
<dbReference type="PANTHER" id="PTHR32282:SF11">
    <property type="entry name" value="PENICILLIN-BINDING PROTEIN 1B"/>
    <property type="match status" value="1"/>
</dbReference>
<evidence type="ECO:0000256" key="8">
    <source>
        <dbReference type="ARBA" id="ARBA00023316"/>
    </source>
</evidence>
<dbReference type="GO" id="GO:0030288">
    <property type="term" value="C:outer membrane-bounded periplasmic space"/>
    <property type="evidence" value="ECO:0007669"/>
    <property type="project" value="TreeGrafter"/>
</dbReference>
<dbReference type="EC" id="2.4.99.28" evidence="9"/>
<dbReference type="Gene3D" id="1.10.3810.10">
    <property type="entry name" value="Biosynthetic peptidoglycan transglycosylase-like"/>
    <property type="match status" value="1"/>
</dbReference>
<organism evidence="12 13">
    <name type="scientific">candidate division WOR_3 bacterium SM1_77</name>
    <dbReference type="NCBI Taxonomy" id="1703778"/>
    <lineage>
        <taxon>Bacteria</taxon>
        <taxon>Bacteria division WOR-3</taxon>
    </lineage>
</organism>
<reference evidence="12 13" key="1">
    <citation type="journal article" date="2015" name="Microbiome">
        <title>Genomic resolution of linkages in carbon, nitrogen, and sulfur cycling among widespread estuary sediment bacteria.</title>
        <authorList>
            <person name="Baker B.J."/>
            <person name="Lazar C.S."/>
            <person name="Teske A.P."/>
            <person name="Dick G.J."/>
        </authorList>
    </citation>
    <scope>NUCLEOTIDE SEQUENCE [LARGE SCALE GENOMIC DNA]</scope>
    <source>
        <strain evidence="12">SM1_77</strain>
    </source>
</reference>
<evidence type="ECO:0000313" key="12">
    <source>
        <dbReference type="EMBL" id="KPL15845.1"/>
    </source>
</evidence>
<dbReference type="AlphaFoldDB" id="A0A0S8K4I0"/>
<evidence type="ECO:0000313" key="13">
    <source>
        <dbReference type="Proteomes" id="UP000050975"/>
    </source>
</evidence>
<proteinExistence type="predicted"/>
<dbReference type="EMBL" id="LJVE01000004">
    <property type="protein sequence ID" value="KPL15845.1"/>
    <property type="molecule type" value="Genomic_DNA"/>
</dbReference>
<dbReference type="InterPro" id="IPR001264">
    <property type="entry name" value="Glyco_trans_51"/>
</dbReference>
<dbReference type="Pfam" id="PF00912">
    <property type="entry name" value="Transgly"/>
    <property type="match status" value="1"/>
</dbReference>
<dbReference type="GO" id="GO:0005886">
    <property type="term" value="C:plasma membrane"/>
    <property type="evidence" value="ECO:0007669"/>
    <property type="project" value="UniProtKB-SubCell"/>
</dbReference>
<keyword evidence="4" id="KW-0808">Transferase</keyword>
<keyword evidence="5" id="KW-0133">Cell shape</keyword>
<evidence type="ECO:0000256" key="9">
    <source>
        <dbReference type="ARBA" id="ARBA00044770"/>
    </source>
</evidence>
<evidence type="ECO:0000256" key="10">
    <source>
        <dbReference type="ARBA" id="ARBA00049902"/>
    </source>
</evidence>
<accession>A0A0S8K4I0</accession>
<evidence type="ECO:0000259" key="11">
    <source>
        <dbReference type="Pfam" id="PF00912"/>
    </source>
</evidence>
<dbReference type="GO" id="GO:0071555">
    <property type="term" value="P:cell wall organization"/>
    <property type="evidence" value="ECO:0007669"/>
    <property type="project" value="UniProtKB-KW"/>
</dbReference>
<dbReference type="GO" id="GO:0009252">
    <property type="term" value="P:peptidoglycan biosynthetic process"/>
    <property type="evidence" value="ECO:0007669"/>
    <property type="project" value="UniProtKB-KW"/>
</dbReference>
<feature type="domain" description="Glycosyl transferase family 51" evidence="11">
    <location>
        <begin position="38"/>
        <end position="192"/>
    </location>
</feature>
<dbReference type="GO" id="GO:0008955">
    <property type="term" value="F:peptidoglycan glycosyltransferase activity"/>
    <property type="evidence" value="ECO:0007669"/>
    <property type="project" value="UniProtKB-EC"/>
</dbReference>
<evidence type="ECO:0000256" key="5">
    <source>
        <dbReference type="ARBA" id="ARBA00022960"/>
    </source>
</evidence>
<evidence type="ECO:0000256" key="2">
    <source>
        <dbReference type="ARBA" id="ARBA00022475"/>
    </source>
</evidence>
<keyword evidence="7" id="KW-0472">Membrane</keyword>
<evidence type="ECO:0000256" key="6">
    <source>
        <dbReference type="ARBA" id="ARBA00022984"/>
    </source>
</evidence>
<comment type="caution">
    <text evidence="12">The sequence shown here is derived from an EMBL/GenBank/DDBJ whole genome shotgun (WGS) entry which is preliminary data.</text>
</comment>
<protein>
    <recommendedName>
        <fullName evidence="9">peptidoglycan glycosyltransferase</fullName>
        <ecNumber evidence="9">2.4.99.28</ecNumber>
    </recommendedName>
</protein>
<evidence type="ECO:0000256" key="7">
    <source>
        <dbReference type="ARBA" id="ARBA00023136"/>
    </source>
</evidence>
<name>A0A0S8K4I0_UNCW3</name>
<sequence length="221" mass="25299">MKHRCFFKMAGILGALLCIYYFTTIVIARRHTPHIVQEIIQSDAIVLQLSDVSDRQLHILLTVEDPNFYNHRGVDLRTPGAGLTTITQGLVKKLYFKEFKPGIRKIKQTLIARFALDPLVSKDDQLTLFINIFDFCFGAKGFGEAAQYYHGKSFHELSEDEYISLVAMCVGCGSYNPIYNAEVNAERVSRIKKVLSGEYIPEKMKDIYYGDENDAFKMKRH</sequence>
<dbReference type="GO" id="GO:0008360">
    <property type="term" value="P:regulation of cell shape"/>
    <property type="evidence" value="ECO:0007669"/>
    <property type="project" value="UniProtKB-KW"/>
</dbReference>
<keyword evidence="3" id="KW-0328">Glycosyltransferase</keyword>
<comment type="catalytic activity">
    <reaction evidence="10">
        <text>[GlcNAc-(1-&gt;4)-Mur2Ac(oyl-L-Ala-gamma-D-Glu-L-Lys-D-Ala-D-Ala)](n)-di-trans,octa-cis-undecaprenyl diphosphate + beta-D-GlcNAc-(1-&gt;4)-Mur2Ac(oyl-L-Ala-gamma-D-Glu-L-Lys-D-Ala-D-Ala)-di-trans,octa-cis-undecaprenyl diphosphate = [GlcNAc-(1-&gt;4)-Mur2Ac(oyl-L-Ala-gamma-D-Glu-L-Lys-D-Ala-D-Ala)](n+1)-di-trans,octa-cis-undecaprenyl diphosphate + di-trans,octa-cis-undecaprenyl diphosphate + H(+)</text>
        <dbReference type="Rhea" id="RHEA:23708"/>
        <dbReference type="Rhea" id="RHEA-COMP:9602"/>
        <dbReference type="Rhea" id="RHEA-COMP:9603"/>
        <dbReference type="ChEBI" id="CHEBI:15378"/>
        <dbReference type="ChEBI" id="CHEBI:58405"/>
        <dbReference type="ChEBI" id="CHEBI:60033"/>
        <dbReference type="ChEBI" id="CHEBI:78435"/>
        <dbReference type="EC" id="2.4.99.28"/>
    </reaction>
</comment>
<keyword evidence="6" id="KW-0573">Peptidoglycan synthesis</keyword>
<dbReference type="InterPro" id="IPR023346">
    <property type="entry name" value="Lysozyme-like_dom_sf"/>
</dbReference>